<sequence length="289" mass="30790">MRLRGSQLIVLHNHYDDKRAYRNSFLHGTKSYGSSGAIQCSSQQPLSATTQPATTMRAALLVAIGTTHAVVMTTRRRIGASAAAGIAGLAPPAHAADADLPTLRRGLLDLEDLVQNWKERTTNCNYAEVNRDLLGSQNKAALLKQASENAAVAKGSAVKTLCKRDPEAVRRILGLDGKLNAKSAPLLAPGAARQERLNAEDQNAALADADRMIRKGLEFTSDLDGYVEANEKWLRAVSAIDSATYSSRSQDLGAVISTTAGGAEVLDSALSSVVEARDALRVVVKLRSM</sequence>
<protein>
    <submittedName>
        <fullName evidence="1">Uncharacterized protein</fullName>
    </submittedName>
</protein>
<gene>
    <name evidence="1" type="ORF">PCAL00307_LOCUS14369</name>
</gene>
<dbReference type="AlphaFoldDB" id="A0A7S3ZZ94"/>
<evidence type="ECO:0000313" key="1">
    <source>
        <dbReference type="EMBL" id="CAE0698933.1"/>
    </source>
</evidence>
<proteinExistence type="predicted"/>
<reference evidence="1" key="1">
    <citation type="submission" date="2021-01" db="EMBL/GenBank/DDBJ databases">
        <authorList>
            <person name="Corre E."/>
            <person name="Pelletier E."/>
            <person name="Niang G."/>
            <person name="Scheremetjew M."/>
            <person name="Finn R."/>
            <person name="Kale V."/>
            <person name="Holt S."/>
            <person name="Cochrane G."/>
            <person name="Meng A."/>
            <person name="Brown T."/>
            <person name="Cohen L."/>
        </authorList>
    </citation>
    <scope>NUCLEOTIDE SEQUENCE</scope>
    <source>
        <strain evidence="1">CCMP1756</strain>
    </source>
</reference>
<dbReference type="EMBL" id="HBIW01016653">
    <property type="protein sequence ID" value="CAE0698933.1"/>
    <property type="molecule type" value="Transcribed_RNA"/>
</dbReference>
<organism evidence="1">
    <name type="scientific">Pelagomonas calceolata</name>
    <dbReference type="NCBI Taxonomy" id="35677"/>
    <lineage>
        <taxon>Eukaryota</taxon>
        <taxon>Sar</taxon>
        <taxon>Stramenopiles</taxon>
        <taxon>Ochrophyta</taxon>
        <taxon>Pelagophyceae</taxon>
        <taxon>Pelagomonadales</taxon>
        <taxon>Pelagomonadaceae</taxon>
        <taxon>Pelagomonas</taxon>
    </lineage>
</organism>
<name>A0A7S3ZZ94_9STRA</name>
<accession>A0A7S3ZZ94</accession>